<dbReference type="Pfam" id="PF00990">
    <property type="entry name" value="GGDEF"/>
    <property type="match status" value="1"/>
</dbReference>
<dbReference type="PROSITE" id="PS50887">
    <property type="entry name" value="GGDEF"/>
    <property type="match status" value="1"/>
</dbReference>
<evidence type="ECO:0000256" key="1">
    <source>
        <dbReference type="ARBA" id="ARBA00004141"/>
    </source>
</evidence>
<keyword evidence="7" id="KW-0067">ATP-binding</keyword>
<feature type="domain" description="PAC" evidence="13">
    <location>
        <begin position="789"/>
        <end position="842"/>
    </location>
</feature>
<feature type="domain" description="PAS" evidence="12">
    <location>
        <begin position="216"/>
        <end position="286"/>
    </location>
</feature>
<dbReference type="GO" id="GO:0016020">
    <property type="term" value="C:membrane"/>
    <property type="evidence" value="ECO:0007669"/>
    <property type="project" value="UniProtKB-SubCell"/>
</dbReference>
<sequence>MTIAGRGPGCRGIPMASNPRTRFILLAVPGYALFALAWIFFSDQLLAGLDAGRAMPLSIAKGMFFVLVTSVLLLLALRSVPSRDCGEQMAWLGALSNGIGPGRLPRWAGYMTALALFACVLGLRQFLLGPELDKHPMLILFLLPIILGACMGGAGPGLLATVLAVLAADLLATPALHAGQTPWHSKLQLLFLALNGLAVSLLSESLRHALSRVELHRSLLDAVVSSTSDAVFVKDVQGRYLLVNHSGLAFVGKAGREVLGRDDRELFDEETARELISQDRLIMQGGRVQTHEEQLTLQNGEKLVFLVTKGPIYNADGRLGGLFGISRDITLQKQAENLLRDNEAALQQAQQLAGIGSWSWEFATDRHYWSPEAYRLFGLEERFAPPGYPAMRRYFAVDSWTMLSDAVERCRLVGMGYECDVELQRADGEMRWLTMRGEARHDADGAIVGLYGTMQDITERKQMAMQVKASESRLQLVAEATSDGFWDWDLRSGKVYRSPLYYEVTGTQPEEDSGDFRFFRQLVHAADLPYVLQAIEAHRRGKTPRIEVDFRLAKQDDGVRWLQVRGRAVEWDERGAAVRLVGNLSDITERKRADEDLRLVLNEAGDAIWVTDVDGYFIFANPAACRLTGHGVEELREMHIHDLVAPECLGLLAEHLAKINNGPFLRSEWKLRLKKGGAISVDLTSGKMKDGRYIAFGRDLTEQHRAAQELRDRERQLARVIAGSDQGFWDWNLKTNRFQVSPRWESMLGYGPGEMHITAENWYEHLHPEDAARARDSIKRNLEGKLNSHEVEIRCRTRGGDWRWILSRGRVVERDEQGEPLTMSGTHTDITERKVFEQTQKEAAAVFDSSYEAIMMVSPEGVISKVNNAFTRITGYGAEEAIGQKPSLLASGKQPISFYEELWNSVKGHDFWRGELWNRRKNGELYAELLSISVVRDERGQVQHYIGIFSDISQLKQHEAELDRVAHYDPLTGVPNRRLLSDRLRQAIVRATRSGKSCAVCFLDLDGFKAVNDQYGHAVGDQLLVAVSNNLKAILRGDDTLARLGGDEFVVLLSEVGSPEECMLVLDRVLATASRPMRVGESEVNVTASIGVSLFPQDNVDPDTLLRHADQAMYLAKDAGKNRYQLFDPENDRKAQEHRQFLELLRQALGRDEFALFYQPVVDLKSGEVISVEALIRWHHPKRGLLAPAEFLPHLAGNELEAAFGLWVMDAALGQVSRWAEAGFDIKISTNVSTNYLLRTDFSQQLATVLARYPNVPPWHLELEILESAAGDVEQTIRVLQRCREQGVHFALDDFGTGHASLTYLRRLPVDTLKIDNSFVHDMIGNLDDRRIVEGVIELATIFGRKAIAEGVETLEHAALLRELGCPYAQGFGIARPMEADKVMDWCNQWRQDETWLQPEGEAVATDLPSA</sequence>
<dbReference type="InterPro" id="IPR000160">
    <property type="entry name" value="GGDEF_dom"/>
</dbReference>
<dbReference type="Pfam" id="PF08447">
    <property type="entry name" value="PAS_3"/>
    <property type="match status" value="3"/>
</dbReference>
<dbReference type="SMART" id="SM00052">
    <property type="entry name" value="EAL"/>
    <property type="match status" value="1"/>
</dbReference>
<feature type="domain" description="PAC" evidence="13">
    <location>
        <begin position="417"/>
        <end position="469"/>
    </location>
</feature>
<dbReference type="SUPFAM" id="SSF55073">
    <property type="entry name" value="Nucleotide cyclase"/>
    <property type="match status" value="1"/>
</dbReference>
<evidence type="ECO:0000259" key="15">
    <source>
        <dbReference type="PROSITE" id="PS50887"/>
    </source>
</evidence>
<dbReference type="CDD" id="cd01949">
    <property type="entry name" value="GGDEF"/>
    <property type="match status" value="1"/>
</dbReference>
<feature type="transmembrane region" description="Helical" evidence="11">
    <location>
        <begin position="23"/>
        <end position="41"/>
    </location>
</feature>
<evidence type="ECO:0000313" key="17">
    <source>
        <dbReference type="Proteomes" id="UP000252038"/>
    </source>
</evidence>
<evidence type="ECO:0000256" key="9">
    <source>
        <dbReference type="ARBA" id="ARBA00023012"/>
    </source>
</evidence>
<organism evidence="16 17">
    <name type="scientific">Chromobacterium phragmitis</name>
    <dbReference type="NCBI Taxonomy" id="2202141"/>
    <lineage>
        <taxon>Bacteria</taxon>
        <taxon>Pseudomonadati</taxon>
        <taxon>Pseudomonadota</taxon>
        <taxon>Betaproteobacteria</taxon>
        <taxon>Neisseriales</taxon>
        <taxon>Chromobacteriaceae</taxon>
        <taxon>Chromobacterium</taxon>
    </lineage>
</organism>
<evidence type="ECO:0000256" key="4">
    <source>
        <dbReference type="ARBA" id="ARBA00022692"/>
    </source>
</evidence>
<dbReference type="Gene3D" id="3.20.20.450">
    <property type="entry name" value="EAL domain"/>
    <property type="match status" value="1"/>
</dbReference>
<evidence type="ECO:0000256" key="10">
    <source>
        <dbReference type="ARBA" id="ARBA00023136"/>
    </source>
</evidence>
<keyword evidence="5" id="KW-0547">Nucleotide-binding</keyword>
<dbReference type="Pfam" id="PF13426">
    <property type="entry name" value="PAS_9"/>
    <property type="match status" value="1"/>
</dbReference>
<keyword evidence="9" id="KW-0902">Two-component regulatory system</keyword>
<dbReference type="SMART" id="SM00091">
    <property type="entry name" value="PAS"/>
    <property type="match status" value="5"/>
</dbReference>
<dbReference type="KEGG" id="chrb:DK843_04510"/>
<gene>
    <name evidence="16" type="ORF">DK843_04510</name>
</gene>
<evidence type="ECO:0000256" key="7">
    <source>
        <dbReference type="ARBA" id="ARBA00022840"/>
    </source>
</evidence>
<evidence type="ECO:0000259" key="14">
    <source>
        <dbReference type="PROSITE" id="PS50883"/>
    </source>
</evidence>
<keyword evidence="2" id="KW-0597">Phosphoprotein</keyword>
<dbReference type="InterPro" id="IPR035965">
    <property type="entry name" value="PAS-like_dom_sf"/>
</dbReference>
<dbReference type="Gene3D" id="1.20.120.620">
    <property type="entry name" value="Backbone structure of the membrane domain of e. Coli histidine kinase receptor kdpd"/>
    <property type="match status" value="1"/>
</dbReference>
<dbReference type="InterPro" id="IPR029787">
    <property type="entry name" value="Nucleotide_cyclase"/>
</dbReference>
<dbReference type="Proteomes" id="UP000252038">
    <property type="component" value="Chromosome"/>
</dbReference>
<reference evidence="16 17" key="1">
    <citation type="submission" date="2018-05" db="EMBL/GenBank/DDBJ databases">
        <title>Genome sequencing, assembly and analysis of the novel insecticidal bacterium, Chromobacterium phragmitis.</title>
        <authorList>
            <person name="Sparks M.E."/>
            <person name="Blackburn M.B."/>
            <person name="Gundersen-Rindal D.E."/>
        </authorList>
    </citation>
    <scope>NUCLEOTIDE SEQUENCE [LARGE SCALE GENOMIC DNA]</scope>
    <source>
        <strain evidence="16">IIBBL 274-1</strain>
    </source>
</reference>
<dbReference type="EMBL" id="CP029554">
    <property type="protein sequence ID" value="AXE33649.1"/>
    <property type="molecule type" value="Genomic_DNA"/>
</dbReference>
<keyword evidence="8 11" id="KW-1133">Transmembrane helix</keyword>
<dbReference type="CDD" id="cd01948">
    <property type="entry name" value="EAL"/>
    <property type="match status" value="1"/>
</dbReference>
<evidence type="ECO:0000256" key="2">
    <source>
        <dbReference type="ARBA" id="ARBA00022553"/>
    </source>
</evidence>
<dbReference type="GO" id="GO:0016301">
    <property type="term" value="F:kinase activity"/>
    <property type="evidence" value="ECO:0007669"/>
    <property type="project" value="UniProtKB-KW"/>
</dbReference>
<feature type="domain" description="PAC" evidence="13">
    <location>
        <begin position="546"/>
        <end position="599"/>
    </location>
</feature>
<dbReference type="InterPro" id="IPR043128">
    <property type="entry name" value="Rev_trsase/Diguanyl_cyclase"/>
</dbReference>
<keyword evidence="4 11" id="KW-0812">Transmembrane</keyword>
<dbReference type="Gene3D" id="2.10.70.100">
    <property type="match status" value="1"/>
</dbReference>
<dbReference type="InterPro" id="IPR001610">
    <property type="entry name" value="PAC"/>
</dbReference>
<dbReference type="NCBIfam" id="TIGR00254">
    <property type="entry name" value="GGDEF"/>
    <property type="match status" value="1"/>
</dbReference>
<keyword evidence="3" id="KW-0808">Transferase</keyword>
<evidence type="ECO:0000256" key="11">
    <source>
        <dbReference type="SAM" id="Phobius"/>
    </source>
</evidence>
<dbReference type="FunFam" id="3.30.70.270:FF:000001">
    <property type="entry name" value="Diguanylate cyclase domain protein"/>
    <property type="match status" value="1"/>
</dbReference>
<evidence type="ECO:0000313" key="16">
    <source>
        <dbReference type="EMBL" id="AXE33649.1"/>
    </source>
</evidence>
<protein>
    <submittedName>
        <fullName evidence="16">Uncharacterized protein</fullName>
    </submittedName>
</protein>
<feature type="transmembrane region" description="Helical" evidence="11">
    <location>
        <begin position="139"/>
        <end position="167"/>
    </location>
</feature>
<dbReference type="SMART" id="SM00086">
    <property type="entry name" value="PAC"/>
    <property type="match status" value="6"/>
</dbReference>
<dbReference type="SUPFAM" id="SSF141868">
    <property type="entry name" value="EAL domain-like"/>
    <property type="match status" value="1"/>
</dbReference>
<dbReference type="PROSITE" id="PS50113">
    <property type="entry name" value="PAC"/>
    <property type="match status" value="5"/>
</dbReference>
<evidence type="ECO:0000256" key="5">
    <source>
        <dbReference type="ARBA" id="ARBA00022741"/>
    </source>
</evidence>
<dbReference type="InterPro" id="IPR035919">
    <property type="entry name" value="EAL_sf"/>
</dbReference>
<dbReference type="GO" id="GO:0005524">
    <property type="term" value="F:ATP binding"/>
    <property type="evidence" value="ECO:0007669"/>
    <property type="project" value="UniProtKB-KW"/>
</dbReference>
<feature type="domain" description="PAS" evidence="12">
    <location>
        <begin position="713"/>
        <end position="785"/>
    </location>
</feature>
<feature type="domain" description="PAS" evidence="12">
    <location>
        <begin position="470"/>
        <end position="542"/>
    </location>
</feature>
<keyword evidence="10 11" id="KW-0472">Membrane</keyword>
<dbReference type="Pfam" id="PF00563">
    <property type="entry name" value="EAL"/>
    <property type="match status" value="1"/>
</dbReference>
<keyword evidence="6" id="KW-0418">Kinase</keyword>
<feature type="domain" description="EAL" evidence="14">
    <location>
        <begin position="1138"/>
        <end position="1391"/>
    </location>
</feature>
<dbReference type="InterPro" id="IPR013656">
    <property type="entry name" value="PAS_4"/>
</dbReference>
<dbReference type="NCBIfam" id="TIGR00229">
    <property type="entry name" value="sensory_box"/>
    <property type="match status" value="6"/>
</dbReference>
<dbReference type="GO" id="GO:0006355">
    <property type="term" value="P:regulation of DNA-templated transcription"/>
    <property type="evidence" value="ECO:0007669"/>
    <property type="project" value="InterPro"/>
</dbReference>
<feature type="domain" description="PAS" evidence="12">
    <location>
        <begin position="839"/>
        <end position="884"/>
    </location>
</feature>
<dbReference type="Gene3D" id="3.30.70.270">
    <property type="match status" value="1"/>
</dbReference>
<dbReference type="InterPro" id="IPR001633">
    <property type="entry name" value="EAL_dom"/>
</dbReference>
<feature type="domain" description="PAS" evidence="12">
    <location>
        <begin position="593"/>
        <end position="663"/>
    </location>
</feature>
<feature type="transmembrane region" description="Helical" evidence="11">
    <location>
        <begin position="107"/>
        <end position="127"/>
    </location>
</feature>
<dbReference type="SMART" id="SM00267">
    <property type="entry name" value="GGDEF"/>
    <property type="match status" value="1"/>
</dbReference>
<dbReference type="PANTHER" id="PTHR44757:SF2">
    <property type="entry name" value="BIOFILM ARCHITECTURE MAINTENANCE PROTEIN MBAA"/>
    <property type="match status" value="1"/>
</dbReference>
<dbReference type="GO" id="GO:0000160">
    <property type="term" value="P:phosphorelay signal transduction system"/>
    <property type="evidence" value="ECO:0007669"/>
    <property type="project" value="UniProtKB-KW"/>
</dbReference>
<accession>A0A344UEF1</accession>
<dbReference type="InterPro" id="IPR000700">
    <property type="entry name" value="PAS-assoc_C"/>
</dbReference>
<dbReference type="InterPro" id="IPR013767">
    <property type="entry name" value="PAS_fold"/>
</dbReference>
<evidence type="ECO:0000256" key="8">
    <source>
        <dbReference type="ARBA" id="ARBA00022989"/>
    </source>
</evidence>
<dbReference type="Gene3D" id="3.30.450.20">
    <property type="entry name" value="PAS domain"/>
    <property type="match status" value="6"/>
</dbReference>
<dbReference type="SUPFAM" id="SSF55785">
    <property type="entry name" value="PYP-like sensor domain (PAS domain)"/>
    <property type="match status" value="6"/>
</dbReference>
<feature type="transmembrane region" description="Helical" evidence="11">
    <location>
        <begin position="62"/>
        <end position="80"/>
    </location>
</feature>
<dbReference type="InterPro" id="IPR000014">
    <property type="entry name" value="PAS"/>
</dbReference>
<dbReference type="Pfam" id="PF00989">
    <property type="entry name" value="PAS"/>
    <property type="match status" value="1"/>
</dbReference>
<dbReference type="PROSITE" id="PS50883">
    <property type="entry name" value="EAL"/>
    <property type="match status" value="1"/>
</dbReference>
<dbReference type="PANTHER" id="PTHR44757">
    <property type="entry name" value="DIGUANYLATE CYCLASE DGCP"/>
    <property type="match status" value="1"/>
</dbReference>
<evidence type="ECO:0000256" key="3">
    <source>
        <dbReference type="ARBA" id="ARBA00022679"/>
    </source>
</evidence>
<feature type="domain" description="PAC" evidence="13">
    <location>
        <begin position="289"/>
        <end position="341"/>
    </location>
</feature>
<dbReference type="CDD" id="cd00130">
    <property type="entry name" value="PAS"/>
    <property type="match status" value="4"/>
</dbReference>
<comment type="subcellular location">
    <subcellularLocation>
        <location evidence="1">Membrane</location>
        <topology evidence="1">Multi-pass membrane protein</topology>
    </subcellularLocation>
</comment>
<feature type="domain" description="PAC" evidence="13">
    <location>
        <begin position="912"/>
        <end position="964"/>
    </location>
</feature>
<dbReference type="InterPro" id="IPR038318">
    <property type="entry name" value="KdpD_sf"/>
</dbReference>
<proteinExistence type="predicted"/>
<dbReference type="PROSITE" id="PS50112">
    <property type="entry name" value="PAS"/>
    <property type="match status" value="5"/>
</dbReference>
<dbReference type="InterPro" id="IPR052155">
    <property type="entry name" value="Biofilm_reg_signaling"/>
</dbReference>
<feature type="domain" description="GGDEF" evidence="15">
    <location>
        <begin position="996"/>
        <end position="1129"/>
    </location>
</feature>
<dbReference type="Pfam" id="PF08448">
    <property type="entry name" value="PAS_4"/>
    <property type="match status" value="1"/>
</dbReference>
<dbReference type="InterPro" id="IPR013655">
    <property type="entry name" value="PAS_fold_3"/>
</dbReference>
<evidence type="ECO:0000259" key="13">
    <source>
        <dbReference type="PROSITE" id="PS50113"/>
    </source>
</evidence>
<evidence type="ECO:0000259" key="12">
    <source>
        <dbReference type="PROSITE" id="PS50112"/>
    </source>
</evidence>
<dbReference type="InterPro" id="IPR025201">
    <property type="entry name" value="KdpD_TM"/>
</dbReference>
<evidence type="ECO:0000256" key="6">
    <source>
        <dbReference type="ARBA" id="ARBA00022777"/>
    </source>
</evidence>
<name>A0A344UEF1_9NEIS</name>
<dbReference type="Pfam" id="PF13493">
    <property type="entry name" value="DUF4118"/>
    <property type="match status" value="1"/>
</dbReference>